<evidence type="ECO:0000256" key="1">
    <source>
        <dbReference type="SAM" id="MobiDB-lite"/>
    </source>
</evidence>
<feature type="region of interest" description="Disordered" evidence="1">
    <location>
        <begin position="19"/>
        <end position="73"/>
    </location>
</feature>
<evidence type="ECO:0000313" key="2">
    <source>
        <dbReference type="EMBL" id="KAL3670121.1"/>
    </source>
</evidence>
<dbReference type="AlphaFoldDB" id="A0ABD3FWR5"/>
<name>A0ABD3FWR5_9STRA</name>
<evidence type="ECO:0000313" key="3">
    <source>
        <dbReference type="Proteomes" id="UP001632037"/>
    </source>
</evidence>
<keyword evidence="3" id="KW-1185">Reference proteome</keyword>
<protein>
    <submittedName>
        <fullName evidence="2">Uncharacterized protein</fullName>
    </submittedName>
</protein>
<reference evidence="2 3" key="1">
    <citation type="submission" date="2024-09" db="EMBL/GenBank/DDBJ databases">
        <title>Genome sequencing and assembly of Phytophthora oleae, isolate VK10A, causative agent of rot of olive drupes.</title>
        <authorList>
            <person name="Conti Taguali S."/>
            <person name="Riolo M."/>
            <person name="La Spada F."/>
            <person name="Cacciola S.O."/>
            <person name="Dionisio G."/>
        </authorList>
    </citation>
    <scope>NUCLEOTIDE SEQUENCE [LARGE SCALE GENOMIC DNA]</scope>
    <source>
        <strain evidence="2 3">VK10A</strain>
    </source>
</reference>
<feature type="compositionally biased region" description="Polar residues" evidence="1">
    <location>
        <begin position="61"/>
        <end position="73"/>
    </location>
</feature>
<proteinExistence type="predicted"/>
<comment type="caution">
    <text evidence="2">The sequence shown here is derived from an EMBL/GenBank/DDBJ whole genome shotgun (WGS) entry which is preliminary data.</text>
</comment>
<feature type="compositionally biased region" description="Low complexity" evidence="1">
    <location>
        <begin position="22"/>
        <end position="47"/>
    </location>
</feature>
<gene>
    <name evidence="2" type="ORF">V7S43_004436</name>
</gene>
<dbReference type="Proteomes" id="UP001632037">
    <property type="component" value="Unassembled WGS sequence"/>
</dbReference>
<sequence length="73" mass="7991">MEMTSCVMRFALATYLMKRGGPSRASNESSCPSPSFSYEPSIASSSASDEETEDKEVIFSDVNSRAVQSPTWK</sequence>
<accession>A0ABD3FWR5</accession>
<dbReference type="EMBL" id="JBIMZQ010000007">
    <property type="protein sequence ID" value="KAL3670121.1"/>
    <property type="molecule type" value="Genomic_DNA"/>
</dbReference>
<organism evidence="2 3">
    <name type="scientific">Phytophthora oleae</name>
    <dbReference type="NCBI Taxonomy" id="2107226"/>
    <lineage>
        <taxon>Eukaryota</taxon>
        <taxon>Sar</taxon>
        <taxon>Stramenopiles</taxon>
        <taxon>Oomycota</taxon>
        <taxon>Peronosporomycetes</taxon>
        <taxon>Peronosporales</taxon>
        <taxon>Peronosporaceae</taxon>
        <taxon>Phytophthora</taxon>
    </lineage>
</organism>